<evidence type="ECO:0000313" key="3">
    <source>
        <dbReference type="Proteomes" id="UP000037069"/>
    </source>
</evidence>
<dbReference type="SUPFAM" id="SSF68906">
    <property type="entry name" value="SAP domain"/>
    <property type="match status" value="1"/>
</dbReference>
<keyword evidence="3" id="KW-1185">Reference proteome</keyword>
<dbReference type="Gene3D" id="1.10.720.30">
    <property type="entry name" value="SAP domain"/>
    <property type="match status" value="1"/>
</dbReference>
<dbReference type="SMART" id="SM00513">
    <property type="entry name" value="SAP"/>
    <property type="match status" value="1"/>
</dbReference>
<proteinExistence type="predicted"/>
<dbReference type="InterPro" id="IPR003034">
    <property type="entry name" value="SAP_dom"/>
</dbReference>
<dbReference type="AlphaFoldDB" id="A0A0L0BTF2"/>
<sequence>MKFDELKVKQLKKEVSKSDLPTAGNKAELQKRLIDEFKRRDIDICTRSTTSNMDLNTMFAAMMGKFAEVQETSKATLLSLKLKFKKLLKQTTRNFCKATSNF</sequence>
<reference evidence="2 3" key="1">
    <citation type="journal article" date="2015" name="Nat. Commun.">
        <title>Lucilia cuprina genome unlocks parasitic fly biology to underpin future interventions.</title>
        <authorList>
            <person name="Anstead C.A."/>
            <person name="Korhonen P.K."/>
            <person name="Young N.D."/>
            <person name="Hall R.S."/>
            <person name="Jex A.R."/>
            <person name="Murali S.C."/>
            <person name="Hughes D.S."/>
            <person name="Lee S.F."/>
            <person name="Perry T."/>
            <person name="Stroehlein A.J."/>
            <person name="Ansell B.R."/>
            <person name="Breugelmans B."/>
            <person name="Hofmann A."/>
            <person name="Qu J."/>
            <person name="Dugan S."/>
            <person name="Lee S.L."/>
            <person name="Chao H."/>
            <person name="Dinh H."/>
            <person name="Han Y."/>
            <person name="Doddapaneni H.V."/>
            <person name="Worley K.C."/>
            <person name="Muzny D.M."/>
            <person name="Ioannidis P."/>
            <person name="Waterhouse R.M."/>
            <person name="Zdobnov E.M."/>
            <person name="James P.J."/>
            <person name="Bagnall N.H."/>
            <person name="Kotze A.C."/>
            <person name="Gibbs R.A."/>
            <person name="Richards S."/>
            <person name="Batterham P."/>
            <person name="Gasser R.B."/>
        </authorList>
    </citation>
    <scope>NUCLEOTIDE SEQUENCE [LARGE SCALE GENOMIC DNA]</scope>
    <source>
        <strain evidence="2 3">LS</strain>
        <tissue evidence="2">Full body</tissue>
    </source>
</reference>
<dbReference type="Proteomes" id="UP000037069">
    <property type="component" value="Unassembled WGS sequence"/>
</dbReference>
<protein>
    <recommendedName>
        <fullName evidence="1">SAP domain-containing protein</fullName>
    </recommendedName>
</protein>
<dbReference type="Pfam" id="PF02037">
    <property type="entry name" value="SAP"/>
    <property type="match status" value="1"/>
</dbReference>
<organism evidence="2 3">
    <name type="scientific">Lucilia cuprina</name>
    <name type="common">Green bottle fly</name>
    <name type="synonym">Australian sheep blowfly</name>
    <dbReference type="NCBI Taxonomy" id="7375"/>
    <lineage>
        <taxon>Eukaryota</taxon>
        <taxon>Metazoa</taxon>
        <taxon>Ecdysozoa</taxon>
        <taxon>Arthropoda</taxon>
        <taxon>Hexapoda</taxon>
        <taxon>Insecta</taxon>
        <taxon>Pterygota</taxon>
        <taxon>Neoptera</taxon>
        <taxon>Endopterygota</taxon>
        <taxon>Diptera</taxon>
        <taxon>Brachycera</taxon>
        <taxon>Muscomorpha</taxon>
        <taxon>Oestroidea</taxon>
        <taxon>Calliphoridae</taxon>
        <taxon>Luciliinae</taxon>
        <taxon>Lucilia</taxon>
    </lineage>
</organism>
<evidence type="ECO:0000259" key="1">
    <source>
        <dbReference type="PROSITE" id="PS50800"/>
    </source>
</evidence>
<comment type="caution">
    <text evidence="2">The sequence shown here is derived from an EMBL/GenBank/DDBJ whole genome shotgun (WGS) entry which is preliminary data.</text>
</comment>
<accession>A0A0L0BTF2</accession>
<name>A0A0L0BTF2_LUCCU</name>
<evidence type="ECO:0000313" key="2">
    <source>
        <dbReference type="EMBL" id="KNC23355.1"/>
    </source>
</evidence>
<feature type="domain" description="SAP" evidence="1">
    <location>
        <begin position="3"/>
        <end position="37"/>
    </location>
</feature>
<dbReference type="EMBL" id="JRES01001361">
    <property type="protein sequence ID" value="KNC23355.1"/>
    <property type="molecule type" value="Genomic_DNA"/>
</dbReference>
<dbReference type="PROSITE" id="PS50800">
    <property type="entry name" value="SAP"/>
    <property type="match status" value="1"/>
</dbReference>
<gene>
    <name evidence="2" type="ORF">FF38_09209</name>
</gene>
<dbReference type="InterPro" id="IPR036361">
    <property type="entry name" value="SAP_dom_sf"/>
</dbReference>